<feature type="transmembrane region" description="Helical" evidence="6">
    <location>
        <begin position="307"/>
        <end position="326"/>
    </location>
</feature>
<name>U1ND37_9EURY</name>
<evidence type="ECO:0000256" key="3">
    <source>
        <dbReference type="ARBA" id="ARBA00022692"/>
    </source>
</evidence>
<feature type="transmembrane region" description="Helical" evidence="6">
    <location>
        <begin position="48"/>
        <end position="68"/>
    </location>
</feature>
<feature type="transmembrane region" description="Helical" evidence="6">
    <location>
        <begin position="16"/>
        <end position="36"/>
    </location>
</feature>
<dbReference type="InterPro" id="IPR020846">
    <property type="entry name" value="MFS_dom"/>
</dbReference>
<dbReference type="AlphaFoldDB" id="U1ND37"/>
<dbReference type="InterPro" id="IPR050189">
    <property type="entry name" value="MFS_Efflux_Transporters"/>
</dbReference>
<feature type="transmembrane region" description="Helical" evidence="6">
    <location>
        <begin position="396"/>
        <end position="414"/>
    </location>
</feature>
<dbReference type="PANTHER" id="PTHR43124:SF3">
    <property type="entry name" value="CHLORAMPHENICOL EFFLUX PUMP RV0191"/>
    <property type="match status" value="1"/>
</dbReference>
<feature type="transmembrane region" description="Helical" evidence="6">
    <location>
        <begin position="369"/>
        <end position="390"/>
    </location>
</feature>
<evidence type="ECO:0000259" key="7">
    <source>
        <dbReference type="PROSITE" id="PS50850"/>
    </source>
</evidence>
<dbReference type="PANTHER" id="PTHR43124">
    <property type="entry name" value="PURINE EFFLUX PUMP PBUE"/>
    <property type="match status" value="1"/>
</dbReference>
<evidence type="ECO:0000313" key="8">
    <source>
        <dbReference type="EMBL" id="ERG94623.1"/>
    </source>
</evidence>
<feature type="transmembrane region" description="Helical" evidence="6">
    <location>
        <begin position="167"/>
        <end position="186"/>
    </location>
</feature>
<dbReference type="InterPro" id="IPR011701">
    <property type="entry name" value="MFS"/>
</dbReference>
<feature type="domain" description="Major facilitator superfamily (MFS) profile" evidence="7">
    <location>
        <begin position="18"/>
        <end position="419"/>
    </location>
</feature>
<keyword evidence="5 6" id="KW-0472">Membrane</keyword>
<dbReference type="Pfam" id="PF07690">
    <property type="entry name" value="MFS_1"/>
    <property type="match status" value="1"/>
</dbReference>
<dbReference type="EMBL" id="KE356561">
    <property type="protein sequence ID" value="ERG94623.1"/>
    <property type="molecule type" value="Genomic_DNA"/>
</dbReference>
<keyword evidence="3 6" id="KW-0812">Transmembrane</keyword>
<dbReference type="GO" id="GO:0022857">
    <property type="term" value="F:transmembrane transporter activity"/>
    <property type="evidence" value="ECO:0007669"/>
    <property type="project" value="InterPro"/>
</dbReference>
<evidence type="ECO:0000256" key="2">
    <source>
        <dbReference type="ARBA" id="ARBA00022475"/>
    </source>
</evidence>
<feature type="transmembrane region" description="Helical" evidence="6">
    <location>
        <begin position="88"/>
        <end position="118"/>
    </location>
</feature>
<evidence type="ECO:0000256" key="6">
    <source>
        <dbReference type="SAM" id="Phobius"/>
    </source>
</evidence>
<keyword evidence="4 6" id="KW-1133">Transmembrane helix</keyword>
<organism evidence="8 9">
    <name type="scientific">Haloquadratum walsbyi J07HQW2</name>
    <dbReference type="NCBI Taxonomy" id="1238425"/>
    <lineage>
        <taxon>Archaea</taxon>
        <taxon>Methanobacteriati</taxon>
        <taxon>Methanobacteriota</taxon>
        <taxon>Stenosarchaea group</taxon>
        <taxon>Halobacteria</taxon>
        <taxon>Halobacteriales</taxon>
        <taxon>Haloferacaceae</taxon>
        <taxon>Haloquadratum</taxon>
    </lineage>
</organism>
<dbReference type="HOGENOM" id="CLU_001265_5_14_2"/>
<gene>
    <name evidence="8" type="ORF">J07HQW2_01059</name>
</gene>
<sequence length="429" mass="44054">MGTNTAVSHLRGDGRGWTLIAIALGWVFVLGGRFLVPAVLPQVKATFAVGNLGVGVAVTLIWAAYALMQSPAGVLIDRLGEQRLLTGSLLLTGGTVVILGIAPVFIIFLFGCGAFGFATGLYGPARGTALSRTFPNNDSAAIGATLAAGSLGSAILPLTAGVLVDTLGWRTVVTALVPLLVLASVLTHRVVIQTYVSTSTSTSTSITTSPASDTSETVSQSQTPSIQKLITSGVRALRHQGVALAGAAVALMLFAFQGLSAFYVTYLVSAKQLDQSLAAGMLALLFIGGAVTQLIAGPITDRFGERITLTTMTALGVPALIAVPFIDDLILLAIVSVLIGSRLGIAPVSNAYIIAVLPDTVTGTAWGTLRSGFFLFAATGSTIVGAMAGRGLLEESFFLLAAITAVAAVLYARLPNRENTHSDADTHVS</sequence>
<dbReference type="RefSeq" id="WP_021054114.1">
    <property type="nucleotide sequence ID" value="NZ_KE356561.1"/>
</dbReference>
<dbReference type="SUPFAM" id="SSF103473">
    <property type="entry name" value="MFS general substrate transporter"/>
    <property type="match status" value="1"/>
</dbReference>
<dbReference type="STRING" id="1238425.J07HQW2_01059"/>
<evidence type="ECO:0000256" key="5">
    <source>
        <dbReference type="ARBA" id="ARBA00023136"/>
    </source>
</evidence>
<feature type="transmembrane region" description="Helical" evidence="6">
    <location>
        <begin position="276"/>
        <end position="295"/>
    </location>
</feature>
<accession>U1ND37</accession>
<comment type="subcellular location">
    <subcellularLocation>
        <location evidence="1">Cell membrane</location>
        <topology evidence="1">Multi-pass membrane protein</topology>
    </subcellularLocation>
</comment>
<feature type="transmembrane region" description="Helical" evidence="6">
    <location>
        <begin position="332"/>
        <end position="357"/>
    </location>
</feature>
<dbReference type="InterPro" id="IPR036259">
    <property type="entry name" value="MFS_trans_sf"/>
</dbReference>
<evidence type="ECO:0000256" key="1">
    <source>
        <dbReference type="ARBA" id="ARBA00004651"/>
    </source>
</evidence>
<feature type="transmembrane region" description="Helical" evidence="6">
    <location>
        <begin position="139"/>
        <end position="161"/>
    </location>
</feature>
<dbReference type="Proteomes" id="UP000030710">
    <property type="component" value="Unassembled WGS sequence"/>
</dbReference>
<evidence type="ECO:0000313" key="9">
    <source>
        <dbReference type="Proteomes" id="UP000030710"/>
    </source>
</evidence>
<feature type="transmembrane region" description="Helical" evidence="6">
    <location>
        <begin position="242"/>
        <end position="264"/>
    </location>
</feature>
<evidence type="ECO:0000256" key="4">
    <source>
        <dbReference type="ARBA" id="ARBA00022989"/>
    </source>
</evidence>
<proteinExistence type="predicted"/>
<dbReference type="Gene3D" id="1.20.1250.20">
    <property type="entry name" value="MFS general substrate transporter like domains"/>
    <property type="match status" value="2"/>
</dbReference>
<protein>
    <submittedName>
        <fullName evidence="8">Arabinose efflux permease</fullName>
    </submittedName>
</protein>
<dbReference type="GO" id="GO:0005886">
    <property type="term" value="C:plasma membrane"/>
    <property type="evidence" value="ECO:0007669"/>
    <property type="project" value="UniProtKB-SubCell"/>
</dbReference>
<reference evidence="8 9" key="1">
    <citation type="journal article" date="2013" name="PLoS ONE">
        <title>Assembly-driven community genomics of a hypersaline microbial ecosystem.</title>
        <authorList>
            <person name="Podell S."/>
            <person name="Ugalde J.A."/>
            <person name="Narasingarao P."/>
            <person name="Banfield J.F."/>
            <person name="Heidelberg K.B."/>
            <person name="Allen E.E."/>
        </authorList>
    </citation>
    <scope>NUCLEOTIDE SEQUENCE [LARGE SCALE GENOMIC DNA]</scope>
    <source>
        <strain evidence="9">J07HQW2</strain>
    </source>
</reference>
<dbReference type="eggNOG" id="arCOG00134">
    <property type="taxonomic scope" value="Archaea"/>
</dbReference>
<keyword evidence="2" id="KW-1003">Cell membrane</keyword>
<dbReference type="PROSITE" id="PS50850">
    <property type="entry name" value="MFS"/>
    <property type="match status" value="1"/>
</dbReference>